<feature type="chain" id="PRO_5042120100" description="ML-like domain-containing protein" evidence="9">
    <location>
        <begin position="27"/>
        <end position="897"/>
    </location>
</feature>
<feature type="transmembrane region" description="Helical" evidence="8">
    <location>
        <begin position="374"/>
        <end position="400"/>
    </location>
</feature>
<dbReference type="GO" id="GO:0055085">
    <property type="term" value="P:transmembrane transport"/>
    <property type="evidence" value="ECO:0007669"/>
    <property type="project" value="TreeGrafter"/>
</dbReference>
<evidence type="ECO:0000313" key="11">
    <source>
        <dbReference type="EMBL" id="KAK3695506.1"/>
    </source>
</evidence>
<evidence type="ECO:0000313" key="12">
    <source>
        <dbReference type="Proteomes" id="UP001270362"/>
    </source>
</evidence>
<dbReference type="InterPro" id="IPR010308">
    <property type="entry name" value="TRP_C"/>
</dbReference>
<dbReference type="GO" id="GO:0009272">
    <property type="term" value="P:fungal-type cell wall biogenesis"/>
    <property type="evidence" value="ECO:0007669"/>
    <property type="project" value="TreeGrafter"/>
</dbReference>
<keyword evidence="6 8" id="KW-0472">Membrane</keyword>
<proteinExistence type="inferred from homology"/>
<reference evidence="11" key="1">
    <citation type="journal article" date="2023" name="Mol. Phylogenet. Evol.">
        <title>Genome-scale phylogeny and comparative genomics of the fungal order Sordariales.</title>
        <authorList>
            <person name="Hensen N."/>
            <person name="Bonometti L."/>
            <person name="Westerberg I."/>
            <person name="Brannstrom I.O."/>
            <person name="Guillou S."/>
            <person name="Cros-Aarteil S."/>
            <person name="Calhoun S."/>
            <person name="Haridas S."/>
            <person name="Kuo A."/>
            <person name="Mondo S."/>
            <person name="Pangilinan J."/>
            <person name="Riley R."/>
            <person name="LaButti K."/>
            <person name="Andreopoulos B."/>
            <person name="Lipzen A."/>
            <person name="Chen C."/>
            <person name="Yan M."/>
            <person name="Daum C."/>
            <person name="Ng V."/>
            <person name="Clum A."/>
            <person name="Steindorff A."/>
            <person name="Ohm R.A."/>
            <person name="Martin F."/>
            <person name="Silar P."/>
            <person name="Natvig D.O."/>
            <person name="Lalanne C."/>
            <person name="Gautier V."/>
            <person name="Ament-Velasquez S.L."/>
            <person name="Kruys A."/>
            <person name="Hutchinson M.I."/>
            <person name="Powell A.J."/>
            <person name="Barry K."/>
            <person name="Miller A.N."/>
            <person name="Grigoriev I.V."/>
            <person name="Debuchy R."/>
            <person name="Gladieux P."/>
            <person name="Hiltunen Thoren M."/>
            <person name="Johannesson H."/>
        </authorList>
    </citation>
    <scope>NUCLEOTIDE SEQUENCE</scope>
    <source>
        <strain evidence="11">CBS 314.62</strain>
    </source>
</reference>
<keyword evidence="5 8" id="KW-1133">Transmembrane helix</keyword>
<name>A0AAE0XLM6_9PEZI</name>
<evidence type="ECO:0000256" key="3">
    <source>
        <dbReference type="ARBA" id="ARBA00022692"/>
    </source>
</evidence>
<evidence type="ECO:0000256" key="4">
    <source>
        <dbReference type="ARBA" id="ARBA00022729"/>
    </source>
</evidence>
<feature type="transmembrane region" description="Helical" evidence="8">
    <location>
        <begin position="232"/>
        <end position="253"/>
    </location>
</feature>
<protein>
    <recommendedName>
        <fullName evidence="10">ML-like domain-containing protein</fullName>
    </recommendedName>
</protein>
<dbReference type="PANTHER" id="PTHR31145">
    <property type="entry name" value="INTEGRAL MEMBRANE PROTEIN (AFU_ORTHOLOGUE AFUA_7G01610)"/>
    <property type="match status" value="1"/>
</dbReference>
<evidence type="ECO:0000256" key="1">
    <source>
        <dbReference type="ARBA" id="ARBA00004141"/>
    </source>
</evidence>
<dbReference type="PANTHER" id="PTHR31145:SF7">
    <property type="entry name" value="TRP-LIKE ION CHANNEL"/>
    <property type="match status" value="1"/>
</dbReference>
<dbReference type="Proteomes" id="UP001270362">
    <property type="component" value="Unassembled WGS sequence"/>
</dbReference>
<evidence type="ECO:0000256" key="9">
    <source>
        <dbReference type="SAM" id="SignalP"/>
    </source>
</evidence>
<evidence type="ECO:0000256" key="2">
    <source>
        <dbReference type="ARBA" id="ARBA00010642"/>
    </source>
</evidence>
<comment type="similarity">
    <text evidence="2">Belongs to the transient receptor potential (TRP) ion channel family.</text>
</comment>
<feature type="compositionally biased region" description="Low complexity" evidence="7">
    <location>
        <begin position="849"/>
        <end position="863"/>
    </location>
</feature>
<dbReference type="GO" id="GO:0016020">
    <property type="term" value="C:membrane"/>
    <property type="evidence" value="ECO:0007669"/>
    <property type="project" value="UniProtKB-SubCell"/>
</dbReference>
<dbReference type="InterPro" id="IPR032800">
    <property type="entry name" value="TRP_N"/>
</dbReference>
<gene>
    <name evidence="11" type="ORF">B0T22DRAFT_109185</name>
</gene>
<feature type="region of interest" description="Disordered" evidence="7">
    <location>
        <begin position="718"/>
        <end position="897"/>
    </location>
</feature>
<keyword evidence="12" id="KW-1185">Reference proteome</keyword>
<sequence length="897" mass="98433">MAPRNQTCALLLALFSILSVSVRVQAADPKYIYGTDGAGVTRQLAVNRYPALYTGDFGDCLGGQSLFNITKFDAAYYADNLTIVFHLDGASNIKNESLMMHISVEAYGSSRFDMTFDPCYLNIYSLCPLNASVPITGWAIIPVGPQQIGGIPPIAFDIPDFEGSTKLQIFANSSKTEIGCFQAVMRNGNTFSHPEAVGPVLGIFTLVAIIASFATAAYGVSIVHMRMHYAHSLSVFVVLETFQAIFFSGALSVDWPSILVAWWSNFAWSSGMIYSYDMVHSINLFAGVTGNASQVGGAGSVVLNNGGGLISQIYGRSLVKQAAASITRRSGYNASNPYDYTWSGNPVTPGMPTPGIWPGFPGTLSSVGIPAADAFLVGLIWLLIAIGLVASFIISVKVVLEGMARIKWVKEDRLGYFRSHWTRYLILALLRTFFISFFMTMTLTMFQFTAQGPTGPTAIAAVVFALSFVGVISLVVYACRTRTRYGKFELGPDKVVFHRAKLARFIPGLVLIWASTLKEHELKVEPIFTIPLFRLRHINNDPACVSVHQDESYIQRFGWLSARYRRTRWWFFAYYIGYLFIRAAFLGGGARNPLAQVYGLLIFEIISFGTVIILNPFEGARNTALAVWMLSISKIATTGLSIAFLPEFGLDRIIATVIGVIIIVIQGLVVIGLLVLILLSAISSWMSLSRNREEFRPEYLESTRVRYFETMEKKALDTFMPPKPKEDKKGKGKEAEAPETSPEPSFAVMSVRRAPKIEDEDGDVLHELEPAKNASPTRGAARARRTNSVGSVRSLPRSVHVRRSSWSSREFAQWEGELPADPPDGSFASRLSSNNGAASGSGRGENDSIDSIISSPSARAASPFNSGRLTPTKEVLARHAEERRYHTPTPKSIPEIE</sequence>
<evidence type="ECO:0000259" key="10">
    <source>
        <dbReference type="SMART" id="SM01320"/>
    </source>
</evidence>
<feature type="transmembrane region" description="Helical" evidence="8">
    <location>
        <begin position="458"/>
        <end position="479"/>
    </location>
</feature>
<feature type="transmembrane region" description="Helical" evidence="8">
    <location>
        <begin position="569"/>
        <end position="589"/>
    </location>
</feature>
<evidence type="ECO:0000256" key="7">
    <source>
        <dbReference type="SAM" id="MobiDB-lite"/>
    </source>
</evidence>
<feature type="transmembrane region" description="Helical" evidence="8">
    <location>
        <begin position="196"/>
        <end position="220"/>
    </location>
</feature>
<dbReference type="SMART" id="SM01320">
    <property type="entry name" value="TRP_N"/>
    <property type="match status" value="1"/>
</dbReference>
<feature type="signal peptide" evidence="9">
    <location>
        <begin position="1"/>
        <end position="26"/>
    </location>
</feature>
<accession>A0AAE0XLM6</accession>
<feature type="domain" description="ML-like" evidence="10">
    <location>
        <begin position="50"/>
        <end position="192"/>
    </location>
</feature>
<organism evidence="11 12">
    <name type="scientific">Podospora appendiculata</name>
    <dbReference type="NCBI Taxonomy" id="314037"/>
    <lineage>
        <taxon>Eukaryota</taxon>
        <taxon>Fungi</taxon>
        <taxon>Dikarya</taxon>
        <taxon>Ascomycota</taxon>
        <taxon>Pezizomycotina</taxon>
        <taxon>Sordariomycetes</taxon>
        <taxon>Sordariomycetidae</taxon>
        <taxon>Sordariales</taxon>
        <taxon>Podosporaceae</taxon>
        <taxon>Podospora</taxon>
    </lineage>
</organism>
<feature type="transmembrane region" description="Helical" evidence="8">
    <location>
        <begin position="657"/>
        <end position="682"/>
    </location>
</feature>
<dbReference type="Pfam" id="PF14558">
    <property type="entry name" value="TRP_N"/>
    <property type="match status" value="1"/>
</dbReference>
<reference evidence="11" key="2">
    <citation type="submission" date="2023-06" db="EMBL/GenBank/DDBJ databases">
        <authorList>
            <consortium name="Lawrence Berkeley National Laboratory"/>
            <person name="Haridas S."/>
            <person name="Hensen N."/>
            <person name="Bonometti L."/>
            <person name="Westerberg I."/>
            <person name="Brannstrom I.O."/>
            <person name="Guillou S."/>
            <person name="Cros-Aarteil S."/>
            <person name="Calhoun S."/>
            <person name="Kuo A."/>
            <person name="Mondo S."/>
            <person name="Pangilinan J."/>
            <person name="Riley R."/>
            <person name="Labutti K."/>
            <person name="Andreopoulos B."/>
            <person name="Lipzen A."/>
            <person name="Chen C."/>
            <person name="Yanf M."/>
            <person name="Daum C."/>
            <person name="Ng V."/>
            <person name="Clum A."/>
            <person name="Steindorff A."/>
            <person name="Ohm R."/>
            <person name="Martin F."/>
            <person name="Silar P."/>
            <person name="Natvig D."/>
            <person name="Lalanne C."/>
            <person name="Gautier V."/>
            <person name="Ament-Velasquez S.L."/>
            <person name="Kruys A."/>
            <person name="Hutchinson M.I."/>
            <person name="Powell A.J."/>
            <person name="Barry K."/>
            <person name="Miller A.N."/>
            <person name="Grigoriev I.V."/>
            <person name="Debuchy R."/>
            <person name="Gladieux P."/>
            <person name="Thoren M.H."/>
            <person name="Johannesson H."/>
        </authorList>
    </citation>
    <scope>NUCLEOTIDE SEQUENCE</scope>
    <source>
        <strain evidence="11">CBS 314.62</strain>
    </source>
</reference>
<dbReference type="InterPro" id="IPR040241">
    <property type="entry name" value="TRP_Flc/Pkd2-like"/>
</dbReference>
<feature type="transmembrane region" description="Helical" evidence="8">
    <location>
        <begin position="595"/>
        <end position="614"/>
    </location>
</feature>
<dbReference type="AlphaFoldDB" id="A0AAE0XLM6"/>
<feature type="compositionally biased region" description="Basic and acidic residues" evidence="7">
    <location>
        <begin position="875"/>
        <end position="885"/>
    </location>
</feature>
<feature type="transmembrane region" description="Helical" evidence="8">
    <location>
        <begin position="626"/>
        <end position="645"/>
    </location>
</feature>
<evidence type="ECO:0000256" key="8">
    <source>
        <dbReference type="SAM" id="Phobius"/>
    </source>
</evidence>
<dbReference type="EMBL" id="JAULSO010000001">
    <property type="protein sequence ID" value="KAK3695506.1"/>
    <property type="molecule type" value="Genomic_DNA"/>
</dbReference>
<feature type="transmembrane region" description="Helical" evidence="8">
    <location>
        <begin position="421"/>
        <end position="446"/>
    </location>
</feature>
<keyword evidence="3 8" id="KW-0812">Transmembrane</keyword>
<evidence type="ECO:0000256" key="6">
    <source>
        <dbReference type="ARBA" id="ARBA00023136"/>
    </source>
</evidence>
<comment type="subcellular location">
    <subcellularLocation>
        <location evidence="1">Membrane</location>
        <topology evidence="1">Multi-pass membrane protein</topology>
    </subcellularLocation>
</comment>
<keyword evidence="4 9" id="KW-0732">Signal</keyword>
<evidence type="ECO:0000256" key="5">
    <source>
        <dbReference type="ARBA" id="ARBA00022989"/>
    </source>
</evidence>
<feature type="compositionally biased region" description="Low complexity" evidence="7">
    <location>
        <begin position="828"/>
        <end position="840"/>
    </location>
</feature>
<dbReference type="Pfam" id="PF06011">
    <property type="entry name" value="TRP"/>
    <property type="match status" value="1"/>
</dbReference>
<comment type="caution">
    <text evidence="11">The sequence shown here is derived from an EMBL/GenBank/DDBJ whole genome shotgun (WGS) entry which is preliminary data.</text>
</comment>
<feature type="compositionally biased region" description="Basic and acidic residues" evidence="7">
    <location>
        <begin position="723"/>
        <end position="736"/>
    </location>
</feature>